<dbReference type="AlphaFoldDB" id="A0A226CUZ1"/>
<evidence type="ECO:0000313" key="3">
    <source>
        <dbReference type="Proteomes" id="UP000198287"/>
    </source>
</evidence>
<organism evidence="2 3">
    <name type="scientific">Folsomia candida</name>
    <name type="common">Springtail</name>
    <dbReference type="NCBI Taxonomy" id="158441"/>
    <lineage>
        <taxon>Eukaryota</taxon>
        <taxon>Metazoa</taxon>
        <taxon>Ecdysozoa</taxon>
        <taxon>Arthropoda</taxon>
        <taxon>Hexapoda</taxon>
        <taxon>Collembola</taxon>
        <taxon>Entomobryomorpha</taxon>
        <taxon>Isotomoidea</taxon>
        <taxon>Isotomidae</taxon>
        <taxon>Proisotominae</taxon>
        <taxon>Folsomia</taxon>
    </lineage>
</organism>
<dbReference type="Gene3D" id="1.20.1250.20">
    <property type="entry name" value="MFS general substrate transporter like domains"/>
    <property type="match status" value="1"/>
</dbReference>
<dbReference type="OrthoDB" id="410267at2759"/>
<dbReference type="SUPFAM" id="SSF103473">
    <property type="entry name" value="MFS general substrate transporter"/>
    <property type="match status" value="1"/>
</dbReference>
<name>A0A226CUZ1_FOLCA</name>
<comment type="caution">
    <text evidence="2">The sequence shown here is derived from an EMBL/GenBank/DDBJ whole genome shotgun (WGS) entry which is preliminary data.</text>
</comment>
<accession>A0A226CUZ1</accession>
<dbReference type="PANTHER" id="PTHR11360">
    <property type="entry name" value="MONOCARBOXYLATE TRANSPORTER"/>
    <property type="match status" value="1"/>
</dbReference>
<feature type="transmembrane region" description="Helical" evidence="1">
    <location>
        <begin position="71"/>
        <end position="88"/>
    </location>
</feature>
<gene>
    <name evidence="2" type="ORF">Fcan01_28676</name>
</gene>
<evidence type="ECO:0000256" key="1">
    <source>
        <dbReference type="SAM" id="Phobius"/>
    </source>
</evidence>
<feature type="transmembrane region" description="Helical" evidence="1">
    <location>
        <begin position="164"/>
        <end position="185"/>
    </location>
</feature>
<dbReference type="InterPro" id="IPR036259">
    <property type="entry name" value="MFS_trans_sf"/>
</dbReference>
<keyword evidence="1" id="KW-0812">Transmembrane</keyword>
<dbReference type="PANTHER" id="PTHR11360:SF260">
    <property type="entry name" value="MFS DOMAIN-CONTAINING PROTEIN"/>
    <property type="match status" value="1"/>
</dbReference>
<protein>
    <submittedName>
        <fullName evidence="2">Monocarboxylate transporter 4</fullName>
    </submittedName>
</protein>
<proteinExistence type="predicted"/>
<keyword evidence="1" id="KW-1133">Transmembrane helix</keyword>
<dbReference type="GO" id="GO:0008028">
    <property type="term" value="F:monocarboxylic acid transmembrane transporter activity"/>
    <property type="evidence" value="ECO:0007669"/>
    <property type="project" value="TreeGrafter"/>
</dbReference>
<dbReference type="EMBL" id="LNIX01000111">
    <property type="protein sequence ID" value="OXA36560.1"/>
    <property type="molecule type" value="Genomic_DNA"/>
</dbReference>
<reference evidence="2 3" key="1">
    <citation type="submission" date="2015-12" db="EMBL/GenBank/DDBJ databases">
        <title>The genome of Folsomia candida.</title>
        <authorList>
            <person name="Faddeeva A."/>
            <person name="Derks M.F."/>
            <person name="Anvar Y."/>
            <person name="Smit S."/>
            <person name="Van Straalen N."/>
            <person name="Roelofs D."/>
        </authorList>
    </citation>
    <scope>NUCLEOTIDE SEQUENCE [LARGE SCALE GENOMIC DNA]</scope>
    <source>
        <strain evidence="2 3">VU population</strain>
        <tissue evidence="2">Whole body</tissue>
    </source>
</reference>
<sequence>MEEEEEKGFATISNNYAGGFTSGGGPILVPAPVPPRAENNDLSNEDKRVESRPAGYYVWMQEIFALDHLKNTRFVLFIMSNFLLYMWYEIPLTFLADTATGLGYSEGEGAMLGNNFGVFGGQEVGKFRDDLWPVYFHLRHRDRPDALPLWEVVQHGAHLLLPRLALRVFGLMIAANYSLTPVILLQVVSLEKFTPAYGLLLLVQGIGNLIGPPIAGLLYDYTGKYAWSFWIAGVGSSSPIFHPRPNLSTPSSPVRRVDSGHFRQSQQWTQQQQL</sequence>
<dbReference type="InterPro" id="IPR050327">
    <property type="entry name" value="Proton-linked_MCT"/>
</dbReference>
<keyword evidence="3" id="KW-1185">Reference proteome</keyword>
<evidence type="ECO:0000313" key="2">
    <source>
        <dbReference type="EMBL" id="OXA36560.1"/>
    </source>
</evidence>
<dbReference type="Proteomes" id="UP000198287">
    <property type="component" value="Unassembled WGS sequence"/>
</dbReference>
<keyword evidence="1" id="KW-0472">Membrane</keyword>
<feature type="transmembrane region" description="Helical" evidence="1">
    <location>
        <begin position="197"/>
        <end position="219"/>
    </location>
</feature>